<accession>A0A7C1RAA5</accession>
<sequence length="392" mass="43831">MGSQKKIMICAGELSGDLHAANLVQAAKKLASDIEFFGIGGEKMKEAGVKIRDSTVHMGTVGVMEGVKYYPSFWKIKTRLSKALEEEHPDLVILVDSRDFNLRIAKIAKKLGILTLYYIAPPIWAWNDWQRRKISRDIDRFIAIFPFEAEAYKRVGAKVDFVGYPLVDLVKPSMSKEEALQRFNITSERLIVGLLPGSRRHEILKLLPLMLKVAGRLDKEFKGIQFLLAEASPLFHKEIARIVSRTGLSLKIISNNTYDVMNTSDLIITASGTATLEATLLNTPMVVIYKTSFSTWLIGKILIKLPYIALPNIIAREEIVPELIGFQLTVKRLTGVALELLHSKEGLQKMRVKLKKVNEKLGRPGAAARAAKVVVEMVKTGEDFEPSLNSEM</sequence>
<keyword evidence="8 10" id="KW-0443">Lipid metabolism</keyword>
<keyword evidence="4 10" id="KW-0444">Lipid biosynthesis</keyword>
<dbReference type="AlphaFoldDB" id="A0A7C1RAA5"/>
<dbReference type="SUPFAM" id="SSF53756">
    <property type="entry name" value="UDP-Glycosyltransferase/glycogen phosphorylase"/>
    <property type="match status" value="1"/>
</dbReference>
<keyword evidence="5 10" id="KW-0441">Lipid A biosynthesis</keyword>
<evidence type="ECO:0000256" key="6">
    <source>
        <dbReference type="ARBA" id="ARBA00022676"/>
    </source>
</evidence>
<evidence type="ECO:0000256" key="2">
    <source>
        <dbReference type="ARBA" id="ARBA00012687"/>
    </source>
</evidence>
<dbReference type="Gene3D" id="3.40.50.2000">
    <property type="entry name" value="Glycogen Phosphorylase B"/>
    <property type="match status" value="1"/>
</dbReference>
<gene>
    <name evidence="10" type="primary">lpxB</name>
    <name evidence="11" type="ORF">ENH69_00500</name>
</gene>
<dbReference type="GO" id="GO:0005543">
    <property type="term" value="F:phospholipid binding"/>
    <property type="evidence" value="ECO:0007669"/>
    <property type="project" value="TreeGrafter"/>
</dbReference>
<dbReference type="UniPathway" id="UPA00973"/>
<dbReference type="PANTHER" id="PTHR30372:SF4">
    <property type="entry name" value="LIPID-A-DISACCHARIDE SYNTHASE, MITOCHONDRIAL-RELATED"/>
    <property type="match status" value="1"/>
</dbReference>
<evidence type="ECO:0000256" key="10">
    <source>
        <dbReference type="HAMAP-Rule" id="MF_00392"/>
    </source>
</evidence>
<dbReference type="EC" id="2.4.1.182" evidence="2 10"/>
<reference evidence="11" key="1">
    <citation type="journal article" date="2020" name="mSystems">
        <title>Genome- and Community-Level Interaction Insights into Carbon Utilization and Element Cycling Functions of Hydrothermarchaeota in Hydrothermal Sediment.</title>
        <authorList>
            <person name="Zhou Z."/>
            <person name="Liu Y."/>
            <person name="Xu W."/>
            <person name="Pan J."/>
            <person name="Luo Z.H."/>
            <person name="Li M."/>
        </authorList>
    </citation>
    <scope>NUCLEOTIDE SEQUENCE [LARGE SCALE GENOMIC DNA]</scope>
    <source>
        <strain evidence="11">HyVt-329</strain>
    </source>
</reference>
<dbReference type="InterPro" id="IPR003835">
    <property type="entry name" value="Glyco_trans_19"/>
</dbReference>
<comment type="caution">
    <text evidence="11">The sequence shown here is derived from an EMBL/GenBank/DDBJ whole genome shotgun (WGS) entry which is preliminary data.</text>
</comment>
<dbReference type="GO" id="GO:0008915">
    <property type="term" value="F:lipid-A-disaccharide synthase activity"/>
    <property type="evidence" value="ECO:0007669"/>
    <property type="project" value="UniProtKB-UniRule"/>
</dbReference>
<organism evidence="11">
    <name type="scientific">Aerophobetes bacterium</name>
    <dbReference type="NCBI Taxonomy" id="2030807"/>
    <lineage>
        <taxon>Bacteria</taxon>
        <taxon>Candidatus Aerophobota</taxon>
    </lineage>
</organism>
<evidence type="ECO:0000256" key="5">
    <source>
        <dbReference type="ARBA" id="ARBA00022556"/>
    </source>
</evidence>
<name>A0A7C1RAA5_UNCAE</name>
<evidence type="ECO:0000256" key="3">
    <source>
        <dbReference type="ARBA" id="ARBA00020902"/>
    </source>
</evidence>
<dbReference type="EMBL" id="DRFT01000035">
    <property type="protein sequence ID" value="HDZ49684.1"/>
    <property type="molecule type" value="Genomic_DNA"/>
</dbReference>
<dbReference type="PANTHER" id="PTHR30372">
    <property type="entry name" value="LIPID-A-DISACCHARIDE SYNTHASE"/>
    <property type="match status" value="1"/>
</dbReference>
<keyword evidence="7 10" id="KW-0808">Transferase</keyword>
<dbReference type="Proteomes" id="UP000885667">
    <property type="component" value="Unassembled WGS sequence"/>
</dbReference>
<evidence type="ECO:0000256" key="1">
    <source>
        <dbReference type="ARBA" id="ARBA00002056"/>
    </source>
</evidence>
<comment type="pathway">
    <text evidence="10">Bacterial outer membrane biogenesis; LPS lipid A biosynthesis.</text>
</comment>
<comment type="function">
    <text evidence="1 10">Condensation of UDP-2,3-diacylglucosamine and 2,3-diacylglucosamine-1-phosphate to form lipid A disaccharide, a precursor of lipid A, a phosphorylated glycolipid that anchors the lipopolysaccharide to the outer membrane of the cell.</text>
</comment>
<evidence type="ECO:0000256" key="9">
    <source>
        <dbReference type="ARBA" id="ARBA00048975"/>
    </source>
</evidence>
<evidence type="ECO:0000256" key="7">
    <source>
        <dbReference type="ARBA" id="ARBA00022679"/>
    </source>
</evidence>
<dbReference type="Pfam" id="PF02684">
    <property type="entry name" value="LpxB"/>
    <property type="match status" value="1"/>
</dbReference>
<protein>
    <recommendedName>
        <fullName evidence="3 10">Lipid-A-disaccharide synthase</fullName>
        <ecNumber evidence="2 10">2.4.1.182</ecNumber>
    </recommendedName>
</protein>
<dbReference type="GO" id="GO:0016020">
    <property type="term" value="C:membrane"/>
    <property type="evidence" value="ECO:0007669"/>
    <property type="project" value="GOC"/>
</dbReference>
<dbReference type="HAMAP" id="MF_00392">
    <property type="entry name" value="LpxB"/>
    <property type="match status" value="1"/>
</dbReference>
<dbReference type="NCBIfam" id="TIGR00215">
    <property type="entry name" value="lpxB"/>
    <property type="match status" value="1"/>
</dbReference>
<evidence type="ECO:0000313" key="11">
    <source>
        <dbReference type="EMBL" id="HDZ49684.1"/>
    </source>
</evidence>
<comment type="similarity">
    <text evidence="10">Belongs to the LpxB family.</text>
</comment>
<evidence type="ECO:0000256" key="8">
    <source>
        <dbReference type="ARBA" id="ARBA00023098"/>
    </source>
</evidence>
<evidence type="ECO:0000256" key="4">
    <source>
        <dbReference type="ARBA" id="ARBA00022516"/>
    </source>
</evidence>
<proteinExistence type="inferred from homology"/>
<keyword evidence="6 10" id="KW-0328">Glycosyltransferase</keyword>
<dbReference type="GO" id="GO:0009245">
    <property type="term" value="P:lipid A biosynthetic process"/>
    <property type="evidence" value="ECO:0007669"/>
    <property type="project" value="UniProtKB-UniRule"/>
</dbReference>
<comment type="catalytic activity">
    <reaction evidence="9 10">
        <text>a lipid X + a UDP-2-N,3-O-bis[(3R)-3-hydroxyacyl]-alpha-D-glucosamine = a lipid A disaccharide + UDP + H(+)</text>
        <dbReference type="Rhea" id="RHEA:67828"/>
        <dbReference type="ChEBI" id="CHEBI:15378"/>
        <dbReference type="ChEBI" id="CHEBI:58223"/>
        <dbReference type="ChEBI" id="CHEBI:137748"/>
        <dbReference type="ChEBI" id="CHEBI:176338"/>
        <dbReference type="ChEBI" id="CHEBI:176343"/>
        <dbReference type="EC" id="2.4.1.182"/>
    </reaction>
</comment>